<reference evidence="3" key="1">
    <citation type="submission" date="2016-10" db="EMBL/GenBank/DDBJ databases">
        <authorList>
            <person name="Benchimol M."/>
            <person name="Almeida L.G."/>
            <person name="Vasconcelos A.T."/>
            <person name="Perreira-Neves A."/>
            <person name="Rosa I.A."/>
            <person name="Tasca T."/>
            <person name="Bogo M.R."/>
            <person name="de Souza W."/>
        </authorList>
    </citation>
    <scope>NUCLEOTIDE SEQUENCE [LARGE SCALE GENOMIC DNA]</scope>
    <source>
        <strain evidence="3">K</strain>
    </source>
</reference>
<keyword evidence="3" id="KW-0418">Kinase</keyword>
<evidence type="ECO:0000259" key="2">
    <source>
        <dbReference type="PROSITE" id="PS50011"/>
    </source>
</evidence>
<dbReference type="SUPFAM" id="SSF56112">
    <property type="entry name" value="Protein kinase-like (PK-like)"/>
    <property type="match status" value="1"/>
</dbReference>
<dbReference type="Proteomes" id="UP000179807">
    <property type="component" value="Unassembled WGS sequence"/>
</dbReference>
<organism evidence="3 4">
    <name type="scientific">Tritrichomonas foetus</name>
    <dbReference type="NCBI Taxonomy" id="1144522"/>
    <lineage>
        <taxon>Eukaryota</taxon>
        <taxon>Metamonada</taxon>
        <taxon>Parabasalia</taxon>
        <taxon>Tritrichomonadida</taxon>
        <taxon>Tritrichomonadidae</taxon>
        <taxon>Tritrichomonas</taxon>
    </lineage>
</organism>
<dbReference type="Gene3D" id="3.30.200.20">
    <property type="entry name" value="Phosphorylase Kinase, domain 1"/>
    <property type="match status" value="1"/>
</dbReference>
<dbReference type="InterPro" id="IPR050588">
    <property type="entry name" value="WNK_Ser-Thr_kinase"/>
</dbReference>
<dbReference type="PANTHER" id="PTHR13902">
    <property type="entry name" value="SERINE/THREONINE-PROTEIN KINASE WNK WITH NO LYSINE -RELATED"/>
    <property type="match status" value="1"/>
</dbReference>
<dbReference type="Gene3D" id="1.10.510.10">
    <property type="entry name" value="Transferase(Phosphotransferase) domain 1"/>
    <property type="match status" value="1"/>
</dbReference>
<keyword evidence="3" id="KW-0808">Transferase</keyword>
<proteinExistence type="predicted"/>
<sequence>MFNEKNTLVTSGSKNKLPIVTDPSKRFERSNEFISISPRIIRYKAYDRETGLEVTWHEISFKNTTNELKNMMISTVERVQRIHLKSMNAIVDYWMNEKTSKLYYITESLSSKSVYQNVIQADFDIKLQVVAKWFYPVIQTLNYLHTLNPPLMHNRINPNLIFVKPASSSIKIISPSLRSRKFGTSTNFKLSSSLRLRPSTPPEFLYNDEGTYSDIWAFGLAILFAITKKEPYNECKTPESLMRKLIDFQPPDSLKLVKDHYAYDLISSCLSKPDKRPTATELLHHPFFSNHVENAQSPAPNQEELVVIFSGKITQSHHKIPGVDDNEIPLNSPMKVSASTPQLNV</sequence>
<dbReference type="RefSeq" id="XP_068354825.1">
    <property type="nucleotide sequence ID" value="XM_068507906.1"/>
</dbReference>
<comment type="caution">
    <text evidence="3">The sequence shown here is derived from an EMBL/GenBank/DDBJ whole genome shotgun (WGS) entry which is preliminary data.</text>
</comment>
<name>A0A1J4JRF2_9EUKA</name>
<dbReference type="Pfam" id="PF00069">
    <property type="entry name" value="Pkinase"/>
    <property type="match status" value="1"/>
</dbReference>
<dbReference type="VEuPathDB" id="TrichDB:TRFO_31384"/>
<feature type="domain" description="Protein kinase" evidence="2">
    <location>
        <begin position="3"/>
        <end position="288"/>
    </location>
</feature>
<dbReference type="InterPro" id="IPR011009">
    <property type="entry name" value="Kinase-like_dom_sf"/>
</dbReference>
<dbReference type="GO" id="GO:0004672">
    <property type="term" value="F:protein kinase activity"/>
    <property type="evidence" value="ECO:0007669"/>
    <property type="project" value="InterPro"/>
</dbReference>
<accession>A0A1J4JRF2</accession>
<dbReference type="InterPro" id="IPR000719">
    <property type="entry name" value="Prot_kinase_dom"/>
</dbReference>
<dbReference type="GeneID" id="94842610"/>
<protein>
    <submittedName>
        <fullName evidence="3">CAMK family protein kinase</fullName>
    </submittedName>
</protein>
<evidence type="ECO:0000313" key="3">
    <source>
        <dbReference type="EMBL" id="OHT01689.1"/>
    </source>
</evidence>
<feature type="region of interest" description="Disordered" evidence="1">
    <location>
        <begin position="320"/>
        <end position="345"/>
    </location>
</feature>
<dbReference type="PROSITE" id="PS50011">
    <property type="entry name" value="PROTEIN_KINASE_DOM"/>
    <property type="match status" value="1"/>
</dbReference>
<dbReference type="OrthoDB" id="4062651at2759"/>
<evidence type="ECO:0000256" key="1">
    <source>
        <dbReference type="SAM" id="MobiDB-lite"/>
    </source>
</evidence>
<gene>
    <name evidence="3" type="ORF">TRFO_31384</name>
</gene>
<dbReference type="AlphaFoldDB" id="A0A1J4JRF2"/>
<dbReference type="GO" id="GO:0005524">
    <property type="term" value="F:ATP binding"/>
    <property type="evidence" value="ECO:0007669"/>
    <property type="project" value="InterPro"/>
</dbReference>
<dbReference type="EMBL" id="MLAK01000899">
    <property type="protein sequence ID" value="OHT01689.1"/>
    <property type="molecule type" value="Genomic_DNA"/>
</dbReference>
<keyword evidence="4" id="KW-1185">Reference proteome</keyword>
<evidence type="ECO:0000313" key="4">
    <source>
        <dbReference type="Proteomes" id="UP000179807"/>
    </source>
</evidence>
<dbReference type="SMART" id="SM00220">
    <property type="entry name" value="S_TKc"/>
    <property type="match status" value="1"/>
</dbReference>